<sequence>MLFDQTQNLYHLAQLQGNLKFLIQFWNITVRFGVEQIGINVNPDMLAFAKHWLKVHRIFRSKFESLELSTTLTQDTLQVKENTITIEYLCSRGNVIKKISITASAQKLIAFTNINTSIWLHNPKTLSSAEKSELENVSVNKSTAHPVPFLQVCYHLNLNQLRYYFCINLS</sequence>
<evidence type="ECO:0000313" key="1">
    <source>
        <dbReference type="EMBL" id="KAF0504814.1"/>
    </source>
</evidence>
<reference evidence="1 2" key="1">
    <citation type="journal article" date="2019" name="Environ. Microbiol.">
        <title>At the nexus of three kingdoms: the genome of the mycorrhizal fungus Gigaspora margarita provides insights into plant, endobacterial and fungal interactions.</title>
        <authorList>
            <person name="Venice F."/>
            <person name="Ghignone S."/>
            <person name="Salvioli di Fossalunga A."/>
            <person name="Amselem J."/>
            <person name="Novero M."/>
            <person name="Xianan X."/>
            <person name="Sedzielewska Toro K."/>
            <person name="Morin E."/>
            <person name="Lipzen A."/>
            <person name="Grigoriev I.V."/>
            <person name="Henrissat B."/>
            <person name="Martin F.M."/>
            <person name="Bonfante P."/>
        </authorList>
    </citation>
    <scope>NUCLEOTIDE SEQUENCE [LARGE SCALE GENOMIC DNA]</scope>
    <source>
        <strain evidence="1 2">BEG34</strain>
    </source>
</reference>
<dbReference type="Proteomes" id="UP000439903">
    <property type="component" value="Unassembled WGS sequence"/>
</dbReference>
<comment type="caution">
    <text evidence="1">The sequence shown here is derived from an EMBL/GenBank/DDBJ whole genome shotgun (WGS) entry which is preliminary data.</text>
</comment>
<name>A0A8H4AK23_GIGMA</name>
<accession>A0A8H4AK23</accession>
<dbReference type="EMBL" id="WTPW01000503">
    <property type="protein sequence ID" value="KAF0504814.1"/>
    <property type="molecule type" value="Genomic_DNA"/>
</dbReference>
<gene>
    <name evidence="1" type="ORF">F8M41_019479</name>
</gene>
<protein>
    <submittedName>
        <fullName evidence="1">Fermentation associated protein</fullName>
    </submittedName>
</protein>
<organism evidence="1 2">
    <name type="scientific">Gigaspora margarita</name>
    <dbReference type="NCBI Taxonomy" id="4874"/>
    <lineage>
        <taxon>Eukaryota</taxon>
        <taxon>Fungi</taxon>
        <taxon>Fungi incertae sedis</taxon>
        <taxon>Mucoromycota</taxon>
        <taxon>Glomeromycotina</taxon>
        <taxon>Glomeromycetes</taxon>
        <taxon>Diversisporales</taxon>
        <taxon>Gigasporaceae</taxon>
        <taxon>Gigaspora</taxon>
    </lineage>
</organism>
<evidence type="ECO:0000313" key="2">
    <source>
        <dbReference type="Proteomes" id="UP000439903"/>
    </source>
</evidence>
<proteinExistence type="predicted"/>
<dbReference type="AlphaFoldDB" id="A0A8H4AK23"/>
<keyword evidence="2" id="KW-1185">Reference proteome</keyword>